<dbReference type="Pfam" id="PF20060">
    <property type="entry name" value="DUF6459"/>
    <property type="match status" value="1"/>
</dbReference>
<feature type="compositionally biased region" description="Low complexity" evidence="1">
    <location>
        <begin position="110"/>
        <end position="129"/>
    </location>
</feature>
<feature type="region of interest" description="Disordered" evidence="1">
    <location>
        <begin position="1"/>
        <end position="129"/>
    </location>
</feature>
<keyword evidence="3" id="KW-1185">Reference proteome</keyword>
<reference evidence="2 3" key="1">
    <citation type="submission" date="2024-06" db="EMBL/GenBank/DDBJ databases">
        <title>The Natural Products Discovery Center: Release of the First 8490 Sequenced Strains for Exploring Actinobacteria Biosynthetic Diversity.</title>
        <authorList>
            <person name="Kalkreuter E."/>
            <person name="Kautsar S.A."/>
            <person name="Yang D."/>
            <person name="Bader C.D."/>
            <person name="Teijaro C.N."/>
            <person name="Fluegel L."/>
            <person name="Davis C.M."/>
            <person name="Simpson J.R."/>
            <person name="Lauterbach L."/>
            <person name="Steele A.D."/>
            <person name="Gui C."/>
            <person name="Meng S."/>
            <person name="Li G."/>
            <person name="Viehrig K."/>
            <person name="Ye F."/>
            <person name="Su P."/>
            <person name="Kiefer A.F."/>
            <person name="Nichols A."/>
            <person name="Cepeda A.J."/>
            <person name="Yan W."/>
            <person name="Fan B."/>
            <person name="Jiang Y."/>
            <person name="Adhikari A."/>
            <person name="Zheng C.-J."/>
            <person name="Schuster L."/>
            <person name="Cowan T.M."/>
            <person name="Smanski M.J."/>
            <person name="Chevrette M.G."/>
            <person name="De Carvalho L.P.S."/>
            <person name="Shen B."/>
        </authorList>
    </citation>
    <scope>NUCLEOTIDE SEQUENCE [LARGE SCALE GENOMIC DNA]</scope>
    <source>
        <strain evidence="2 3">NPDC000632</strain>
    </source>
</reference>
<dbReference type="EMBL" id="JBEPCV010000076">
    <property type="protein sequence ID" value="MER6909718.1"/>
    <property type="molecule type" value="Genomic_DNA"/>
</dbReference>
<accession>A0ABV1VT97</accession>
<feature type="compositionally biased region" description="Low complexity" evidence="1">
    <location>
        <begin position="141"/>
        <end position="178"/>
    </location>
</feature>
<dbReference type="RefSeq" id="WP_350725866.1">
    <property type="nucleotide sequence ID" value="NZ_JBEPCO010000079.1"/>
</dbReference>
<dbReference type="Proteomes" id="UP001490330">
    <property type="component" value="Unassembled WGS sequence"/>
</dbReference>
<organism evidence="2 3">
    <name type="scientific">Streptomyces flaveolus</name>
    <dbReference type="NCBI Taxonomy" id="67297"/>
    <lineage>
        <taxon>Bacteria</taxon>
        <taxon>Bacillati</taxon>
        <taxon>Actinomycetota</taxon>
        <taxon>Actinomycetes</taxon>
        <taxon>Kitasatosporales</taxon>
        <taxon>Streptomycetaceae</taxon>
        <taxon>Streptomyces</taxon>
    </lineage>
</organism>
<dbReference type="InterPro" id="IPR045596">
    <property type="entry name" value="DUF6459"/>
</dbReference>
<feature type="region of interest" description="Disordered" evidence="1">
    <location>
        <begin position="141"/>
        <end position="187"/>
    </location>
</feature>
<protein>
    <submittedName>
        <fullName evidence="2">Rv3235 family protein</fullName>
    </submittedName>
</protein>
<gene>
    <name evidence="2" type="ORF">ABT322_39710</name>
</gene>
<comment type="caution">
    <text evidence="2">The sequence shown here is derived from an EMBL/GenBank/DDBJ whole genome shotgun (WGS) entry which is preliminary data.</text>
</comment>
<evidence type="ECO:0000313" key="3">
    <source>
        <dbReference type="Proteomes" id="UP001490330"/>
    </source>
</evidence>
<sequence length="298" mass="30463">MQPTPTVPPLRKVMTRTRPTTHAPAAPAGGAPVRVPGAAEGASLALVDPAPGASTGTPSGAPRGATPRAPGGVPPRRPGGSGVRTAAPGGRPPGSPGRSARARTRPTDNRPATAGPGGTARASARAAATAAVQDRVSAAARRIAAPAGTPPTAVRTAPATPGGPTGAPAPAARAVPARTPRRPVPQLRPTDHFAELLLDVLSGRRPVHAMLRHTVGRAYDELARLAERGPLRTRGTLPVVRDIGYYEARPGALEVFARIGAGDQLRAMAFRLEQGRDLRWRCTAVELGGPRGPQTDDD</sequence>
<evidence type="ECO:0000256" key="1">
    <source>
        <dbReference type="SAM" id="MobiDB-lite"/>
    </source>
</evidence>
<feature type="compositionally biased region" description="Low complexity" evidence="1">
    <location>
        <begin position="23"/>
        <end position="42"/>
    </location>
</feature>
<proteinExistence type="predicted"/>
<evidence type="ECO:0000313" key="2">
    <source>
        <dbReference type="EMBL" id="MER6909718.1"/>
    </source>
</evidence>
<name>A0ABV1VT97_9ACTN</name>
<feature type="compositionally biased region" description="Low complexity" evidence="1">
    <location>
        <begin position="58"/>
        <end position="71"/>
    </location>
</feature>